<dbReference type="InterPro" id="IPR046980">
    <property type="entry name" value="KefG/KefF"/>
</dbReference>
<evidence type="ECO:0000313" key="4">
    <source>
        <dbReference type="Proteomes" id="UP000481872"/>
    </source>
</evidence>
<accession>A0A6M0H6M4</accession>
<reference evidence="3 4" key="1">
    <citation type="submission" date="2020-02" db="EMBL/GenBank/DDBJ databases">
        <title>Genome assembly of a novel Clostridium senegalense strain.</title>
        <authorList>
            <person name="Gupta T.B."/>
            <person name="Jauregui R."/>
            <person name="Maclean P."/>
            <person name="Nawarathana A."/>
            <person name="Brightwell G."/>
        </authorList>
    </citation>
    <scope>NUCLEOTIDE SEQUENCE [LARGE SCALE GENOMIC DNA]</scope>
    <source>
        <strain evidence="3 4">AGRFS4</strain>
    </source>
</reference>
<dbReference type="Gene3D" id="3.40.50.360">
    <property type="match status" value="1"/>
</dbReference>
<keyword evidence="1" id="KW-0560">Oxidoreductase</keyword>
<name>A0A6M0H6M4_9CLOT</name>
<sequence>MKTLVILAHPDIDKSKVNKMWGQALGKEDDITVHEIYKLYKDGKIDVSSEQKLIEEHDRIVFQFPFYWYSIPSFLKQWQDEVFAFGFSHGPNGNKLKGKEFMLAISAGGSKEGYQAGGYQNFSISELTKPLQNMAIFTGMKYLPPYVLYSTHKLTDEEIKVSAEKLSDMLKV</sequence>
<dbReference type="Pfam" id="PF02525">
    <property type="entry name" value="Flavodoxin_2"/>
    <property type="match status" value="1"/>
</dbReference>
<dbReference type="GO" id="GO:0010181">
    <property type="term" value="F:FMN binding"/>
    <property type="evidence" value="ECO:0007669"/>
    <property type="project" value="TreeGrafter"/>
</dbReference>
<dbReference type="RefSeq" id="WP_199870371.1">
    <property type="nucleotide sequence ID" value="NZ_JAAGPU010000024.1"/>
</dbReference>
<dbReference type="AlphaFoldDB" id="A0A6M0H6M4"/>
<dbReference type="InterPro" id="IPR029039">
    <property type="entry name" value="Flavoprotein-like_sf"/>
</dbReference>
<dbReference type="PANTHER" id="PTHR47307:SF1">
    <property type="entry name" value="GLUTATHIONE-REGULATED POTASSIUM-EFFLUX SYSTEM ANCILLARY PROTEIN KEFG"/>
    <property type="match status" value="1"/>
</dbReference>
<gene>
    <name evidence="3" type="ORF">G3M99_12415</name>
</gene>
<proteinExistence type="predicted"/>
<dbReference type="GO" id="GO:0003955">
    <property type="term" value="F:NAD(P)H dehydrogenase (quinone) activity"/>
    <property type="evidence" value="ECO:0007669"/>
    <property type="project" value="TreeGrafter"/>
</dbReference>
<evidence type="ECO:0000256" key="1">
    <source>
        <dbReference type="ARBA" id="ARBA00023002"/>
    </source>
</evidence>
<organism evidence="3 4">
    <name type="scientific">Clostridium senegalense</name>
    <dbReference type="NCBI Taxonomy" id="1465809"/>
    <lineage>
        <taxon>Bacteria</taxon>
        <taxon>Bacillati</taxon>
        <taxon>Bacillota</taxon>
        <taxon>Clostridia</taxon>
        <taxon>Eubacteriales</taxon>
        <taxon>Clostridiaceae</taxon>
        <taxon>Clostridium</taxon>
    </lineage>
</organism>
<dbReference type="GO" id="GO:0009055">
    <property type="term" value="F:electron transfer activity"/>
    <property type="evidence" value="ECO:0007669"/>
    <property type="project" value="TreeGrafter"/>
</dbReference>
<dbReference type="SUPFAM" id="SSF52218">
    <property type="entry name" value="Flavoproteins"/>
    <property type="match status" value="1"/>
</dbReference>
<evidence type="ECO:0000313" key="3">
    <source>
        <dbReference type="EMBL" id="NEU05643.1"/>
    </source>
</evidence>
<evidence type="ECO:0000259" key="2">
    <source>
        <dbReference type="Pfam" id="PF02525"/>
    </source>
</evidence>
<dbReference type="Proteomes" id="UP000481872">
    <property type="component" value="Unassembled WGS sequence"/>
</dbReference>
<protein>
    <submittedName>
        <fullName evidence="3">NAD(P)H-dependent oxidoreductase</fullName>
    </submittedName>
</protein>
<dbReference type="PANTHER" id="PTHR47307">
    <property type="entry name" value="GLUTATHIONE-REGULATED POTASSIUM-EFFLUX SYSTEM ANCILLARY PROTEIN KEFG"/>
    <property type="match status" value="1"/>
</dbReference>
<keyword evidence="4" id="KW-1185">Reference proteome</keyword>
<comment type="caution">
    <text evidence="3">The sequence shown here is derived from an EMBL/GenBank/DDBJ whole genome shotgun (WGS) entry which is preliminary data.</text>
</comment>
<dbReference type="EMBL" id="JAAGPU010000024">
    <property type="protein sequence ID" value="NEU05643.1"/>
    <property type="molecule type" value="Genomic_DNA"/>
</dbReference>
<dbReference type="InterPro" id="IPR003680">
    <property type="entry name" value="Flavodoxin_fold"/>
</dbReference>
<feature type="domain" description="Flavodoxin-like fold" evidence="2">
    <location>
        <begin position="1"/>
        <end position="166"/>
    </location>
</feature>